<protein>
    <recommendedName>
        <fullName evidence="3">Class I SAM-dependent methyltransferase</fullName>
    </recommendedName>
</protein>
<evidence type="ECO:0000313" key="1">
    <source>
        <dbReference type="EMBL" id="CAE7208128.1"/>
    </source>
</evidence>
<reference evidence="1" key="1">
    <citation type="submission" date="2021-02" db="EMBL/GenBank/DDBJ databases">
        <authorList>
            <person name="Dougan E. K."/>
            <person name="Rhodes N."/>
            <person name="Thang M."/>
            <person name="Chan C."/>
        </authorList>
    </citation>
    <scope>NUCLEOTIDE SEQUENCE</scope>
</reference>
<dbReference type="Proteomes" id="UP000649617">
    <property type="component" value="Unassembled WGS sequence"/>
</dbReference>
<dbReference type="OrthoDB" id="186626at2759"/>
<dbReference type="PANTHER" id="PTHR37909">
    <property type="entry name" value="S-ADENOSYL-L-METHIONINE-DEPENDENT METHYLTRANSFERASES SUPERFAMILY PROTEIN"/>
    <property type="match status" value="1"/>
</dbReference>
<dbReference type="Gene3D" id="3.40.50.150">
    <property type="entry name" value="Vaccinia Virus protein VP39"/>
    <property type="match status" value="1"/>
</dbReference>
<name>A0A812JQ87_SYMPI</name>
<keyword evidence="2" id="KW-1185">Reference proteome</keyword>
<sequence length="358" mass="40202">MLAGEASSRQWLYSFQSTWRMALKLLEFLQVISLDGFSWMSDLAYDLHRRAFRKDGQSESAIWASVARAPPTFKLAGLSGAWAAGGKMRGPALRHDIPANRVVDAAVRGRQDSKPFRMVEVGVFQGNLSRHVWRRAARRPGTFELHLVDHWGAADQPMGARSQAVGTGSDMAGQSNHTSMRSVWRYFGRNGARRVEVPHWLAPSKACAILAAQRFDADVAFHRSSSVGPSRCFQDGSLDLVYIDADHKWWSVLQDLSAWWPKVRPGGLMMGHDFHFNTLMEREELDVGSINDVPIAVAAFFRAPSEVLLHSGFVWSVQKPEASGINASEVALQRQELCDLLRRRLKPHFSFEICDLRM</sequence>
<accession>A0A812JQ87</accession>
<dbReference type="InterPro" id="IPR029063">
    <property type="entry name" value="SAM-dependent_MTases_sf"/>
</dbReference>
<proteinExistence type="predicted"/>
<gene>
    <name evidence="1" type="ORF">SPIL2461_LOCUS2120</name>
</gene>
<dbReference type="EMBL" id="CAJNIZ010002225">
    <property type="protein sequence ID" value="CAE7208128.1"/>
    <property type="molecule type" value="Genomic_DNA"/>
</dbReference>
<dbReference type="SUPFAM" id="SSF53335">
    <property type="entry name" value="S-adenosyl-L-methionine-dependent methyltransferases"/>
    <property type="match status" value="1"/>
</dbReference>
<dbReference type="PANTHER" id="PTHR37909:SF1">
    <property type="entry name" value="S-ADENOSYL-L-METHIONINE-DEPENDENT METHYLTRANSFERASES SUPERFAMILY PROTEIN"/>
    <property type="match status" value="1"/>
</dbReference>
<evidence type="ECO:0008006" key="3">
    <source>
        <dbReference type="Google" id="ProtNLM"/>
    </source>
</evidence>
<evidence type="ECO:0000313" key="2">
    <source>
        <dbReference type="Proteomes" id="UP000649617"/>
    </source>
</evidence>
<dbReference type="Pfam" id="PF13578">
    <property type="entry name" value="Methyltransf_24"/>
    <property type="match status" value="1"/>
</dbReference>
<organism evidence="1 2">
    <name type="scientific">Symbiodinium pilosum</name>
    <name type="common">Dinoflagellate</name>
    <dbReference type="NCBI Taxonomy" id="2952"/>
    <lineage>
        <taxon>Eukaryota</taxon>
        <taxon>Sar</taxon>
        <taxon>Alveolata</taxon>
        <taxon>Dinophyceae</taxon>
        <taxon>Suessiales</taxon>
        <taxon>Symbiodiniaceae</taxon>
        <taxon>Symbiodinium</taxon>
    </lineage>
</organism>
<comment type="caution">
    <text evidence="1">The sequence shown here is derived from an EMBL/GenBank/DDBJ whole genome shotgun (WGS) entry which is preliminary data.</text>
</comment>
<dbReference type="AlphaFoldDB" id="A0A812JQ87"/>